<feature type="transmembrane region" description="Helical" evidence="8">
    <location>
        <begin position="284"/>
        <end position="301"/>
    </location>
</feature>
<dbReference type="InterPro" id="IPR005829">
    <property type="entry name" value="Sugar_transporter_CS"/>
</dbReference>
<evidence type="ECO:0000256" key="3">
    <source>
        <dbReference type="ARBA" id="ARBA00022448"/>
    </source>
</evidence>
<dbReference type="InterPro" id="IPR020846">
    <property type="entry name" value="MFS_dom"/>
</dbReference>
<feature type="transmembrane region" description="Helical" evidence="8">
    <location>
        <begin position="253"/>
        <end position="272"/>
    </location>
</feature>
<feature type="transmembrane region" description="Helical" evidence="8">
    <location>
        <begin position="216"/>
        <end position="238"/>
    </location>
</feature>
<comment type="similarity">
    <text evidence="2">Belongs to the major facilitator superfamily.</text>
</comment>
<comment type="subcellular location">
    <subcellularLocation>
        <location evidence="1">Cell membrane</location>
        <topology evidence="1">Multi-pass membrane protein</topology>
    </subcellularLocation>
</comment>
<dbReference type="InterPro" id="IPR011701">
    <property type="entry name" value="MFS"/>
</dbReference>
<dbReference type="Proteomes" id="UP000240509">
    <property type="component" value="Unassembled WGS sequence"/>
</dbReference>
<keyword evidence="6 8" id="KW-1133">Transmembrane helix</keyword>
<evidence type="ECO:0000313" key="11">
    <source>
        <dbReference type="Proteomes" id="UP000240509"/>
    </source>
</evidence>
<feature type="transmembrane region" description="Helical" evidence="8">
    <location>
        <begin position="139"/>
        <end position="157"/>
    </location>
</feature>
<evidence type="ECO:0000313" key="10">
    <source>
        <dbReference type="EMBL" id="PTL37741.1"/>
    </source>
</evidence>
<gene>
    <name evidence="10" type="ORF">C6Y45_14850</name>
</gene>
<keyword evidence="7 8" id="KW-0472">Membrane</keyword>
<protein>
    <submittedName>
        <fullName evidence="10">MFS transporter</fullName>
    </submittedName>
</protein>
<dbReference type="InterPro" id="IPR036259">
    <property type="entry name" value="MFS_trans_sf"/>
</dbReference>
<dbReference type="Gene3D" id="1.20.1250.20">
    <property type="entry name" value="MFS general substrate transporter like domains"/>
    <property type="match status" value="2"/>
</dbReference>
<dbReference type="PROSITE" id="PS00216">
    <property type="entry name" value="SUGAR_TRANSPORT_1"/>
    <property type="match status" value="1"/>
</dbReference>
<sequence>MGRIRRGTSRFRKTSAAFFAAGFNTFAILYCMQPLMPELSSAFGVTPAAASWALSGTTISLAAAMLVFGTISEVYGRKQLMVVTMFAASILCFLTAFMPGFTEMIIMRILTGVALAGLPAVAMAYLGEEIEPGSLGAAMGLYISGNAAGAVFGRVFSGVTGGMFGWETAVAGTGLISIAAAFVFWRSLPASQNFKAKQADLAGLGKGMLGHMRSPAMICLFIMGFMLLGSNTALFNFISYELMQEPYGMSQTFVGWLFLIMVVGMFSSVLTGRLLDRFGRRRTLMANLLLAAAGTAVTLVPDLTVKIIGIGIFTFGFFVSHSVASGWVSRIAASNKSQASSLYLFLYYGGSTAAGPLGGFFWTGGGWPGLAAMMIAFLGAAVLSALILFRLTNTVETKKAKAYEPGRA</sequence>
<accession>A0A2T4U2V8</accession>
<dbReference type="SUPFAM" id="SSF103473">
    <property type="entry name" value="MFS general substrate transporter"/>
    <property type="match status" value="1"/>
</dbReference>
<dbReference type="Pfam" id="PF07690">
    <property type="entry name" value="MFS_1"/>
    <property type="match status" value="1"/>
</dbReference>
<organism evidence="10 11">
    <name type="scientific">Alkalicoccus saliphilus</name>
    <dbReference type="NCBI Taxonomy" id="200989"/>
    <lineage>
        <taxon>Bacteria</taxon>
        <taxon>Bacillati</taxon>
        <taxon>Bacillota</taxon>
        <taxon>Bacilli</taxon>
        <taxon>Bacillales</taxon>
        <taxon>Bacillaceae</taxon>
        <taxon>Alkalicoccus</taxon>
    </lineage>
</organism>
<evidence type="ECO:0000256" key="2">
    <source>
        <dbReference type="ARBA" id="ARBA00008335"/>
    </source>
</evidence>
<evidence type="ECO:0000256" key="4">
    <source>
        <dbReference type="ARBA" id="ARBA00022475"/>
    </source>
</evidence>
<evidence type="ECO:0000256" key="6">
    <source>
        <dbReference type="ARBA" id="ARBA00022989"/>
    </source>
</evidence>
<feature type="transmembrane region" description="Helical" evidence="8">
    <location>
        <begin position="307"/>
        <end position="329"/>
    </location>
</feature>
<feature type="transmembrane region" description="Helical" evidence="8">
    <location>
        <begin position="369"/>
        <end position="389"/>
    </location>
</feature>
<feature type="transmembrane region" description="Helical" evidence="8">
    <location>
        <begin position="16"/>
        <end position="36"/>
    </location>
</feature>
<evidence type="ECO:0000256" key="5">
    <source>
        <dbReference type="ARBA" id="ARBA00022692"/>
    </source>
</evidence>
<dbReference type="PROSITE" id="PS50850">
    <property type="entry name" value="MFS"/>
    <property type="match status" value="1"/>
</dbReference>
<evidence type="ECO:0000256" key="7">
    <source>
        <dbReference type="ARBA" id="ARBA00023136"/>
    </source>
</evidence>
<dbReference type="AlphaFoldDB" id="A0A2T4U2V8"/>
<keyword evidence="4" id="KW-1003">Cell membrane</keyword>
<comment type="caution">
    <text evidence="10">The sequence shown here is derived from an EMBL/GenBank/DDBJ whole genome shotgun (WGS) entry which is preliminary data.</text>
</comment>
<dbReference type="GO" id="GO:0022857">
    <property type="term" value="F:transmembrane transporter activity"/>
    <property type="evidence" value="ECO:0007669"/>
    <property type="project" value="InterPro"/>
</dbReference>
<feature type="transmembrane region" description="Helical" evidence="8">
    <location>
        <begin position="48"/>
        <end position="68"/>
    </location>
</feature>
<evidence type="ECO:0000256" key="1">
    <source>
        <dbReference type="ARBA" id="ARBA00004651"/>
    </source>
</evidence>
<dbReference type="RefSeq" id="WP_107586021.1">
    <property type="nucleotide sequence ID" value="NZ_PZJJ01000035.1"/>
</dbReference>
<dbReference type="PANTHER" id="PTHR43271:SF1">
    <property type="entry name" value="INNER MEMBRANE TRANSPORT PROTEIN YNFM"/>
    <property type="match status" value="1"/>
</dbReference>
<proteinExistence type="inferred from homology"/>
<dbReference type="GO" id="GO:0005886">
    <property type="term" value="C:plasma membrane"/>
    <property type="evidence" value="ECO:0007669"/>
    <property type="project" value="UniProtKB-SubCell"/>
</dbReference>
<dbReference type="PANTHER" id="PTHR43271">
    <property type="entry name" value="BLL2771 PROTEIN"/>
    <property type="match status" value="1"/>
</dbReference>
<dbReference type="EMBL" id="PZJJ01000035">
    <property type="protein sequence ID" value="PTL37741.1"/>
    <property type="molecule type" value="Genomic_DNA"/>
</dbReference>
<dbReference type="CDD" id="cd17324">
    <property type="entry name" value="MFS_NepI_like"/>
    <property type="match status" value="1"/>
</dbReference>
<keyword evidence="3" id="KW-0813">Transport</keyword>
<dbReference type="OrthoDB" id="63984at2"/>
<feature type="transmembrane region" description="Helical" evidence="8">
    <location>
        <begin position="80"/>
        <end position="99"/>
    </location>
</feature>
<evidence type="ECO:0000256" key="8">
    <source>
        <dbReference type="SAM" id="Phobius"/>
    </source>
</evidence>
<evidence type="ECO:0000259" key="9">
    <source>
        <dbReference type="PROSITE" id="PS50850"/>
    </source>
</evidence>
<keyword evidence="5 8" id="KW-0812">Transmembrane</keyword>
<keyword evidence="11" id="KW-1185">Reference proteome</keyword>
<feature type="transmembrane region" description="Helical" evidence="8">
    <location>
        <begin position="163"/>
        <end position="185"/>
    </location>
</feature>
<feature type="transmembrane region" description="Helical" evidence="8">
    <location>
        <begin position="105"/>
        <end position="127"/>
    </location>
</feature>
<reference evidence="10 11" key="1">
    <citation type="submission" date="2018-03" db="EMBL/GenBank/DDBJ databases">
        <title>Alkalicoccus saliphilus sp. nov., isolated from a mineral pool.</title>
        <authorList>
            <person name="Zhao B."/>
        </authorList>
    </citation>
    <scope>NUCLEOTIDE SEQUENCE [LARGE SCALE GENOMIC DNA]</scope>
    <source>
        <strain evidence="10 11">6AG</strain>
    </source>
</reference>
<name>A0A2T4U2V8_9BACI</name>
<feature type="transmembrane region" description="Helical" evidence="8">
    <location>
        <begin position="341"/>
        <end position="363"/>
    </location>
</feature>
<feature type="domain" description="Major facilitator superfamily (MFS) profile" evidence="9">
    <location>
        <begin position="10"/>
        <end position="396"/>
    </location>
</feature>